<dbReference type="InterPro" id="IPR013783">
    <property type="entry name" value="Ig-like_fold"/>
</dbReference>
<dbReference type="Gene3D" id="2.60.40.10">
    <property type="entry name" value="Immunoglobulins"/>
    <property type="match status" value="1"/>
</dbReference>
<accession>A0A3B0ZE11</accession>
<name>A0A3B0ZE11_9ZZZZ</name>
<organism evidence="1">
    <name type="scientific">hydrothermal vent metagenome</name>
    <dbReference type="NCBI Taxonomy" id="652676"/>
    <lineage>
        <taxon>unclassified sequences</taxon>
        <taxon>metagenomes</taxon>
        <taxon>ecological metagenomes</taxon>
    </lineage>
</organism>
<dbReference type="EMBL" id="UOFL01000176">
    <property type="protein sequence ID" value="VAW79624.1"/>
    <property type="molecule type" value="Genomic_DNA"/>
</dbReference>
<protein>
    <recommendedName>
        <fullName evidence="2">Fibronectin type-III domain-containing protein</fullName>
    </recommendedName>
</protein>
<evidence type="ECO:0008006" key="2">
    <source>
        <dbReference type="Google" id="ProtNLM"/>
    </source>
</evidence>
<sequence length="146" mass="15304">MSIQNTVNSRSFFAWAIALSTSLLLACGGGGGGSPPDNSPVFTGTTSQLINVTIHWQANKELRVNQTGGGYNVYISQTSGFDIADIGVTAFNAPWVSGTQAPISQTHTLASGIYYVRVAAYTAFPVANTNSQASTQITVNVPFTLP</sequence>
<reference evidence="1" key="1">
    <citation type="submission" date="2018-06" db="EMBL/GenBank/DDBJ databases">
        <authorList>
            <person name="Zhirakovskaya E."/>
        </authorList>
    </citation>
    <scope>NUCLEOTIDE SEQUENCE</scope>
</reference>
<proteinExistence type="predicted"/>
<evidence type="ECO:0000313" key="1">
    <source>
        <dbReference type="EMBL" id="VAW79624.1"/>
    </source>
</evidence>
<gene>
    <name evidence="1" type="ORF">MNBD_GAMMA12-2327</name>
</gene>
<dbReference type="AlphaFoldDB" id="A0A3B0ZE11"/>